<dbReference type="FunCoup" id="A0A5J5FA36">
    <property type="interactions" value="677"/>
</dbReference>
<proteinExistence type="inferred from homology"/>
<dbReference type="OrthoDB" id="3345469at2759"/>
<evidence type="ECO:0000256" key="1">
    <source>
        <dbReference type="ARBA" id="ARBA00006964"/>
    </source>
</evidence>
<dbReference type="Pfam" id="PF01784">
    <property type="entry name" value="DUF34_NIF3"/>
    <property type="match status" value="1"/>
</dbReference>
<organism evidence="4 5">
    <name type="scientific">Sphaerosporella brunnea</name>
    <dbReference type="NCBI Taxonomy" id="1250544"/>
    <lineage>
        <taxon>Eukaryota</taxon>
        <taxon>Fungi</taxon>
        <taxon>Dikarya</taxon>
        <taxon>Ascomycota</taxon>
        <taxon>Pezizomycotina</taxon>
        <taxon>Pezizomycetes</taxon>
        <taxon>Pezizales</taxon>
        <taxon>Pyronemataceae</taxon>
        <taxon>Sphaerosporella</taxon>
    </lineage>
</organism>
<name>A0A5J5FA36_9PEZI</name>
<feature type="binding site" evidence="2">
    <location>
        <position position="143"/>
    </location>
    <ligand>
        <name>a divalent metal cation</name>
        <dbReference type="ChEBI" id="CHEBI:60240"/>
        <label>1</label>
    </ligand>
</feature>
<comment type="caution">
    <text evidence="4">The sequence shown here is derived from an EMBL/GenBank/DDBJ whole genome shotgun (WGS) entry which is preliminary data.</text>
</comment>
<accession>A0A5J5FA36</accession>
<dbReference type="GO" id="GO:0016787">
    <property type="term" value="F:hydrolase activity"/>
    <property type="evidence" value="ECO:0007669"/>
    <property type="project" value="UniProtKB-KW"/>
</dbReference>
<feature type="binding site" evidence="2">
    <location>
        <position position="276"/>
    </location>
    <ligand>
        <name>a divalent metal cation</name>
        <dbReference type="ChEBI" id="CHEBI:60240"/>
        <label>1</label>
    </ligand>
</feature>
<keyword evidence="4" id="KW-0378">Hydrolase</keyword>
<reference evidence="4 5" key="1">
    <citation type="submission" date="2019-09" db="EMBL/GenBank/DDBJ databases">
        <title>Draft genome of the ectomycorrhizal ascomycete Sphaerosporella brunnea.</title>
        <authorList>
            <consortium name="DOE Joint Genome Institute"/>
            <person name="Benucci G.M."/>
            <person name="Marozzi G."/>
            <person name="Antonielli L."/>
            <person name="Sanchez S."/>
            <person name="Marco P."/>
            <person name="Wang X."/>
            <person name="Falini L.B."/>
            <person name="Barry K."/>
            <person name="Haridas S."/>
            <person name="Lipzen A."/>
            <person name="Labutti K."/>
            <person name="Grigoriev I.V."/>
            <person name="Murat C."/>
            <person name="Martin F."/>
            <person name="Albertini E."/>
            <person name="Donnini D."/>
            <person name="Bonito G."/>
        </authorList>
    </citation>
    <scope>NUCLEOTIDE SEQUENCE [LARGE SCALE GENOMIC DNA]</scope>
    <source>
        <strain evidence="4 5">Sb_GMNB300</strain>
    </source>
</reference>
<dbReference type="InterPro" id="IPR002678">
    <property type="entry name" value="DUF34/NIF3"/>
</dbReference>
<dbReference type="AlphaFoldDB" id="A0A5J5FA36"/>
<evidence type="ECO:0000256" key="2">
    <source>
        <dbReference type="PIRSR" id="PIRSR602678-1"/>
    </source>
</evidence>
<dbReference type="NCBIfam" id="TIGR00486">
    <property type="entry name" value="YbgI_SA1388"/>
    <property type="match status" value="1"/>
</dbReference>
<dbReference type="PIRSF" id="PIRSF037489">
    <property type="entry name" value="UCP037489_NIF3_YqfO"/>
    <property type="match status" value="1"/>
</dbReference>
<dbReference type="Proteomes" id="UP000326924">
    <property type="component" value="Unassembled WGS sequence"/>
</dbReference>
<feature type="compositionally biased region" description="Low complexity" evidence="3">
    <location>
        <begin position="16"/>
        <end position="25"/>
    </location>
</feature>
<dbReference type="InterPro" id="IPR036069">
    <property type="entry name" value="DUF34/NIF3_sf"/>
</dbReference>
<dbReference type="SUPFAM" id="SSF102705">
    <property type="entry name" value="NIF3 (NGG1p interacting factor 3)-like"/>
    <property type="match status" value="1"/>
</dbReference>
<evidence type="ECO:0000313" key="5">
    <source>
        <dbReference type="Proteomes" id="UP000326924"/>
    </source>
</evidence>
<feature type="binding site" evidence="2">
    <location>
        <position position="105"/>
    </location>
    <ligand>
        <name>a divalent metal cation</name>
        <dbReference type="ChEBI" id="CHEBI:60240"/>
        <label>1</label>
    </ligand>
</feature>
<feature type="compositionally biased region" description="Basic and acidic residues" evidence="3">
    <location>
        <begin position="1"/>
        <end position="10"/>
    </location>
</feature>
<dbReference type="EMBL" id="VXIS01000013">
    <property type="protein sequence ID" value="KAA8913626.1"/>
    <property type="molecule type" value="Genomic_DNA"/>
</dbReference>
<feature type="region of interest" description="Disordered" evidence="3">
    <location>
        <begin position="1"/>
        <end position="25"/>
    </location>
</feature>
<evidence type="ECO:0000313" key="4">
    <source>
        <dbReference type="EMBL" id="KAA8913626.1"/>
    </source>
</evidence>
<protein>
    <submittedName>
        <fullName evidence="4">GTP cyclohydrolase 1 type 2/Nif3</fullName>
    </submittedName>
</protein>
<dbReference type="GO" id="GO:0046872">
    <property type="term" value="F:metal ion binding"/>
    <property type="evidence" value="ECO:0007669"/>
    <property type="project" value="UniProtKB-KW"/>
</dbReference>
<dbReference type="PANTHER" id="PTHR13799:SF13">
    <property type="entry name" value="NIF3-LIKE PROTEIN 1"/>
    <property type="match status" value="1"/>
</dbReference>
<comment type="similarity">
    <text evidence="1">Belongs to the GTP cyclohydrolase I type 2/NIF3 family.</text>
</comment>
<dbReference type="PANTHER" id="PTHR13799">
    <property type="entry name" value="NGG1 INTERACTING FACTOR 3"/>
    <property type="match status" value="1"/>
</dbReference>
<evidence type="ECO:0000256" key="3">
    <source>
        <dbReference type="SAM" id="MobiDB-lite"/>
    </source>
</evidence>
<sequence length="325" mass="35691">MSMSAKEEHIHRHRSASTTPPATMATKTLNSPIVRTVVASVQRLYPLALADKSWDNTGLLLESPHRSDLAAGRPRKHIVLLTIDLTRSVVDEAIALRSSVIVTYHPIIFRPLRSLTFTDPQQESLLRLAQEGISVYSPHTAVDAVIGGVNDWLADGISGEIGEQKRMATVIQKVENAPEGFEESGMGRIVTLKQPVELQVLVERVKKFLGLERLMVADGTNGRKIEKIALCAGSGGSLFRGLDVDLFFTGELSHHEALSARERGISVVTCFHSNTERGFLNAIMKPKLSEVLAEEWAKVTKDEAAGKEGIEVVVSRNDRDPYQIV</sequence>
<gene>
    <name evidence="4" type="ORF">FN846DRAFT_78490</name>
</gene>
<keyword evidence="5" id="KW-1185">Reference proteome</keyword>
<feature type="binding site" evidence="2">
    <location>
        <position position="272"/>
    </location>
    <ligand>
        <name>a divalent metal cation</name>
        <dbReference type="ChEBI" id="CHEBI:60240"/>
        <label>1</label>
    </ligand>
</feature>
<dbReference type="InterPro" id="IPR017221">
    <property type="entry name" value="DUF34/NIF3_bac"/>
</dbReference>
<dbReference type="FunFam" id="3.40.1390.30:FF:000001">
    <property type="entry name" value="GTP cyclohydrolase 1 type 2"/>
    <property type="match status" value="1"/>
</dbReference>
<dbReference type="GO" id="GO:0005739">
    <property type="term" value="C:mitochondrion"/>
    <property type="evidence" value="ECO:0007669"/>
    <property type="project" value="TreeGrafter"/>
</dbReference>
<keyword evidence="2" id="KW-0479">Metal-binding</keyword>
<dbReference type="Gene3D" id="3.40.1390.30">
    <property type="entry name" value="NIF3 (NGG1p interacting factor 3)-like"/>
    <property type="match status" value="1"/>
</dbReference>
<dbReference type="InParanoid" id="A0A5J5FA36"/>